<dbReference type="RefSeq" id="WP_392391671.1">
    <property type="nucleotide sequence ID" value="NZ_JACRTC010000004.1"/>
</dbReference>
<keyword evidence="13" id="KW-1185">Reference proteome</keyword>
<evidence type="ECO:0000256" key="6">
    <source>
        <dbReference type="ARBA" id="ARBA00022692"/>
    </source>
</evidence>
<dbReference type="CDD" id="cd06261">
    <property type="entry name" value="TM_PBP2"/>
    <property type="match status" value="1"/>
</dbReference>
<dbReference type="EMBL" id="JACRTC010000004">
    <property type="protein sequence ID" value="MBC8570664.1"/>
    <property type="molecule type" value="Genomic_DNA"/>
</dbReference>
<keyword evidence="4 10" id="KW-1003">Cell membrane</keyword>
<feature type="transmembrane region" description="Helical" evidence="9">
    <location>
        <begin position="128"/>
        <end position="148"/>
    </location>
</feature>
<keyword evidence="8 9" id="KW-0472">Membrane</keyword>
<comment type="function">
    <text evidence="10">Part of the binding-protein-dependent transport system for phosphate; probably responsible for the translocation of the substrate across the membrane.</text>
</comment>
<comment type="caution">
    <text evidence="12">The sequence shown here is derived from an EMBL/GenBank/DDBJ whole genome shotgun (WGS) entry which is preliminary data.</text>
</comment>
<feature type="transmembrane region" description="Helical" evidence="9">
    <location>
        <begin position="91"/>
        <end position="116"/>
    </location>
</feature>
<evidence type="ECO:0000259" key="11">
    <source>
        <dbReference type="PROSITE" id="PS50928"/>
    </source>
</evidence>
<dbReference type="PANTHER" id="PTHR30425">
    <property type="entry name" value="PHOSPHATE TRANSPORT SYSTEM PERMEASE PROTEIN PST"/>
    <property type="match status" value="1"/>
</dbReference>
<dbReference type="GO" id="GO:0006817">
    <property type="term" value="P:phosphate ion transport"/>
    <property type="evidence" value="ECO:0007669"/>
    <property type="project" value="UniProtKB-KW"/>
</dbReference>
<evidence type="ECO:0000256" key="4">
    <source>
        <dbReference type="ARBA" id="ARBA00022475"/>
    </source>
</evidence>
<keyword evidence="5 10" id="KW-0592">Phosphate transport</keyword>
<dbReference type="InterPro" id="IPR035906">
    <property type="entry name" value="MetI-like_sf"/>
</dbReference>
<reference evidence="12" key="1">
    <citation type="submission" date="2020-08" db="EMBL/GenBank/DDBJ databases">
        <title>Genome public.</title>
        <authorList>
            <person name="Liu C."/>
            <person name="Sun Q."/>
        </authorList>
    </citation>
    <scope>NUCLEOTIDE SEQUENCE</scope>
    <source>
        <strain evidence="12">NSJ-54</strain>
    </source>
</reference>
<comment type="similarity">
    <text evidence="2 10">Belongs to the binding-protein-dependent transport system permease family. CysTW subfamily.</text>
</comment>
<proteinExistence type="inferred from homology"/>
<dbReference type="GO" id="GO:0005315">
    <property type="term" value="F:phosphate transmembrane transporter activity"/>
    <property type="evidence" value="ECO:0007669"/>
    <property type="project" value="InterPro"/>
</dbReference>
<evidence type="ECO:0000256" key="9">
    <source>
        <dbReference type="RuleBase" id="RU363032"/>
    </source>
</evidence>
<evidence type="ECO:0000313" key="12">
    <source>
        <dbReference type="EMBL" id="MBC8570664.1"/>
    </source>
</evidence>
<feature type="domain" description="ABC transmembrane type-1" evidence="11">
    <location>
        <begin position="87"/>
        <end position="295"/>
    </location>
</feature>
<evidence type="ECO:0000256" key="3">
    <source>
        <dbReference type="ARBA" id="ARBA00022448"/>
    </source>
</evidence>
<gene>
    <name evidence="12" type="primary">pstC</name>
    <name evidence="12" type="ORF">H8709_07445</name>
</gene>
<comment type="caution">
    <text evidence="10">Lacks conserved residue(s) required for the propagation of feature annotation.</text>
</comment>
<dbReference type="SUPFAM" id="SSF161098">
    <property type="entry name" value="MetI-like"/>
    <property type="match status" value="1"/>
</dbReference>
<name>A0A926EDY4_9FIRM</name>
<dbReference type="InterPro" id="IPR000515">
    <property type="entry name" value="MetI-like"/>
</dbReference>
<feature type="transmembrane region" description="Helical" evidence="9">
    <location>
        <begin position="276"/>
        <end position="299"/>
    </location>
</feature>
<evidence type="ECO:0000256" key="8">
    <source>
        <dbReference type="ARBA" id="ARBA00023136"/>
    </source>
</evidence>
<dbReference type="Gene3D" id="1.10.3720.10">
    <property type="entry name" value="MetI-like"/>
    <property type="match status" value="1"/>
</dbReference>
<keyword evidence="6 9" id="KW-0812">Transmembrane</keyword>
<feature type="transmembrane region" description="Helical" evidence="9">
    <location>
        <begin position="26"/>
        <end position="52"/>
    </location>
</feature>
<dbReference type="Pfam" id="PF00528">
    <property type="entry name" value="BPD_transp_1"/>
    <property type="match status" value="1"/>
</dbReference>
<dbReference type="InterPro" id="IPR011864">
    <property type="entry name" value="Phosphate_PstC"/>
</dbReference>
<evidence type="ECO:0000256" key="1">
    <source>
        <dbReference type="ARBA" id="ARBA00004651"/>
    </source>
</evidence>
<evidence type="ECO:0000256" key="7">
    <source>
        <dbReference type="ARBA" id="ARBA00022989"/>
    </source>
</evidence>
<keyword evidence="3 9" id="KW-0813">Transport</keyword>
<evidence type="ECO:0000256" key="2">
    <source>
        <dbReference type="ARBA" id="ARBA00007069"/>
    </source>
</evidence>
<dbReference type="PROSITE" id="PS50928">
    <property type="entry name" value="ABC_TM1"/>
    <property type="match status" value="1"/>
</dbReference>
<dbReference type="InterPro" id="IPR051124">
    <property type="entry name" value="Phosphate_Transport_Permease"/>
</dbReference>
<feature type="transmembrane region" description="Helical" evidence="9">
    <location>
        <begin position="154"/>
        <end position="181"/>
    </location>
</feature>
<keyword evidence="7 9" id="KW-1133">Transmembrane helix</keyword>
<accession>A0A926EDY4</accession>
<dbReference type="PANTHER" id="PTHR30425:SF1">
    <property type="entry name" value="PHOSPHATE TRANSPORT SYSTEM PERMEASE PROTEIN PSTC"/>
    <property type="match status" value="1"/>
</dbReference>
<evidence type="ECO:0000313" key="13">
    <source>
        <dbReference type="Proteomes" id="UP000660861"/>
    </source>
</evidence>
<sequence length="304" mass="32271">MILELPKQAQREEIYKSRRNKKAVETVFEIIFILCALVAVISVVIITAYMIFSGGPAIGKIGVKEFLFGEVWAPTAADPQFGILSMILASIYGTFGAILLGVPIGLLTSVFIAEIAPKKMRGALRAAVELLAGIPSVIYGLIGMIVVVPLVAKIFGLALGMCLFSAILILAVMVLPTIVNISETSLKAVPRELTEASLALGATQVQTIFKVQIPAARSGIMTGVVLGIGRAVGETMAVIMVAGNVVNRPELFGSVRLMTTGIVQEMSYSSGLHREALFAIGLVLFVFIMVLNLILNAVLKKGAE</sequence>
<dbReference type="GO" id="GO:0005886">
    <property type="term" value="C:plasma membrane"/>
    <property type="evidence" value="ECO:0007669"/>
    <property type="project" value="UniProtKB-SubCell"/>
</dbReference>
<evidence type="ECO:0000256" key="10">
    <source>
        <dbReference type="RuleBase" id="RU363054"/>
    </source>
</evidence>
<dbReference type="AlphaFoldDB" id="A0A926EDY4"/>
<dbReference type="NCBIfam" id="TIGR02138">
    <property type="entry name" value="phosphate_pstC"/>
    <property type="match status" value="1"/>
</dbReference>
<organism evidence="12 13">
    <name type="scientific">Zongyangia hominis</name>
    <dbReference type="NCBI Taxonomy" id="2763677"/>
    <lineage>
        <taxon>Bacteria</taxon>
        <taxon>Bacillati</taxon>
        <taxon>Bacillota</taxon>
        <taxon>Clostridia</taxon>
        <taxon>Eubacteriales</taxon>
        <taxon>Oscillospiraceae</taxon>
        <taxon>Zongyangia</taxon>
    </lineage>
</organism>
<comment type="subcellular location">
    <subcellularLocation>
        <location evidence="1 9">Cell membrane</location>
        <topology evidence="1 9">Multi-pass membrane protein</topology>
    </subcellularLocation>
</comment>
<protein>
    <recommendedName>
        <fullName evidence="10">Phosphate transport system permease protein</fullName>
    </recommendedName>
</protein>
<evidence type="ECO:0000256" key="5">
    <source>
        <dbReference type="ARBA" id="ARBA00022592"/>
    </source>
</evidence>
<dbReference type="Proteomes" id="UP000660861">
    <property type="component" value="Unassembled WGS sequence"/>
</dbReference>